<dbReference type="RefSeq" id="WP_004784556.1">
    <property type="nucleotide sequence ID" value="NZ_SORO01000003.1"/>
</dbReference>
<evidence type="ECO:0000313" key="2">
    <source>
        <dbReference type="Proteomes" id="UP000294684"/>
    </source>
</evidence>
<gene>
    <name evidence="1" type="ORF">CLV96_3323</name>
</gene>
<dbReference type="Proteomes" id="UP000294684">
    <property type="component" value="Unassembled WGS sequence"/>
</dbReference>
<dbReference type="AlphaFoldDB" id="A0A4R8MKU8"/>
<evidence type="ECO:0000313" key="1">
    <source>
        <dbReference type="EMBL" id="TDY67773.1"/>
    </source>
</evidence>
<dbReference type="STRING" id="1193051.LEP1GSC017_0536"/>
<dbReference type="OrthoDB" id="314536at2"/>
<comment type="caution">
    <text evidence="1">The sequence shown here is derived from an EMBL/GenBank/DDBJ whole genome shotgun (WGS) entry which is preliminary data.</text>
</comment>
<accession>A0A4R8MKU8</accession>
<organism evidence="1 2">
    <name type="scientific">Leptospira meyeri</name>
    <dbReference type="NCBI Taxonomy" id="29508"/>
    <lineage>
        <taxon>Bacteria</taxon>
        <taxon>Pseudomonadati</taxon>
        <taxon>Spirochaetota</taxon>
        <taxon>Spirochaetia</taxon>
        <taxon>Leptospirales</taxon>
        <taxon>Leptospiraceae</taxon>
        <taxon>Leptospira</taxon>
    </lineage>
</organism>
<reference evidence="1 2" key="1">
    <citation type="submission" date="2019-03" db="EMBL/GenBank/DDBJ databases">
        <title>Genomic Encyclopedia of Archaeal and Bacterial Type Strains, Phase II (KMG-II): from individual species to whole genera.</title>
        <authorList>
            <person name="Goeker M."/>
        </authorList>
    </citation>
    <scope>NUCLEOTIDE SEQUENCE [LARGE SCALE GENOMIC DNA]</scope>
    <source>
        <strain evidence="1 2">DSM 21537</strain>
    </source>
</reference>
<proteinExistence type="predicted"/>
<dbReference type="EMBL" id="SORO01000003">
    <property type="protein sequence ID" value="TDY67773.1"/>
    <property type="molecule type" value="Genomic_DNA"/>
</dbReference>
<sequence>MAIFRLSGVSRLDQLKIYTPIFLQSLEDSHKRELMITDQASKILSTLRKLCVPDLNQSYFAFQLNVDSIKENELKVYGKAMITLIQNLLDNHLAMPIFYLTRVEDVETANLVPSFSSMIGPIQVELAIVSYSGDRFEEKYALAFNAIAARSFVNLQNFLVDNYKWETSDFYQIQEEVLNSKPYSIIRQLLEEFETPFGIDLKFKEELIDYLEQGFLNSEIYFFLPFVGWIYFDTTDPIQKEGEYSPFFEQKIVPKLLELEPSLKEPYDLMKTKLSETKFDELRNKTYLPQIEFAETVGSILFNEFTPILEFVKIYHLLCLKAEKIAEEKAEREAKQHFDILYTMMKMGDNFISRFLLIGQTLYSGRDRVIEALKSADDVMHYEYYFNSTFYWVFLSKDIGSAIIVLDKIIDQYYEGDHTLYIFELLMEKYPDVKKSFLTNRKFKTLYKAAKNKVYWKQVSLIHRLIRFFIGEEFPAEWEKNILSKIKYSQMKAKYLPRTNKTKAN</sequence>
<dbReference type="GeneID" id="79828590"/>
<name>A0A4R8MKU8_LEPME</name>
<keyword evidence="2" id="KW-1185">Reference proteome</keyword>
<protein>
    <submittedName>
        <fullName evidence="1">Uncharacterized protein</fullName>
    </submittedName>
</protein>